<dbReference type="GO" id="GO:0005737">
    <property type="term" value="C:cytoplasm"/>
    <property type="evidence" value="ECO:0007669"/>
    <property type="project" value="UniProtKB-SubCell"/>
</dbReference>
<reference evidence="10" key="1">
    <citation type="submission" date="2023-10" db="EMBL/GenBank/DDBJ databases">
        <title>The first scallop-associated chemosynthetic bacterial symbiont.</title>
        <authorList>
            <person name="Lin Y.-T."/>
            <person name="Sun J."/>
            <person name="Ip J.C.-H."/>
            <person name="He X."/>
            <person name="Gao Z.-M."/>
            <person name="Perez M."/>
            <person name="Xu T."/>
            <person name="Qian P.-Y."/>
            <person name="Qiu J.-W."/>
        </authorList>
    </citation>
    <scope>NUCLEOTIDE SEQUENCE</scope>
    <source>
        <strain evidence="10">Gill1</strain>
    </source>
</reference>
<dbReference type="GO" id="GO:0003755">
    <property type="term" value="F:peptidyl-prolyl cis-trans isomerase activity"/>
    <property type="evidence" value="ECO:0007669"/>
    <property type="project" value="UniProtKB-KW"/>
</dbReference>
<dbReference type="Gene3D" id="3.10.50.40">
    <property type="match status" value="1"/>
</dbReference>
<evidence type="ECO:0000256" key="9">
    <source>
        <dbReference type="SAM" id="MobiDB-lite"/>
    </source>
</evidence>
<sequence>MVIEDGKFVELSYKVVDKKTQDILSEVEFPLGYIHGISEILSPEVTAELVGQEEGDVIDLPINCDLIYGPRDESLVFTDHLENVPEEFRKVGTTVTMENENGDPKDFIVTRVDDKSVTVDGNNPLCGRDVIFTLTVLTVREPTDEEAATGGPIEATPPELNMPNAHKIH</sequence>
<dbReference type="EMBL" id="CP138327">
    <property type="protein sequence ID" value="WXU00131.1"/>
    <property type="molecule type" value="Genomic_DNA"/>
</dbReference>
<keyword evidence="5" id="KW-0963">Cytoplasm</keyword>
<evidence type="ECO:0000256" key="8">
    <source>
        <dbReference type="ARBA" id="ARBA00023235"/>
    </source>
</evidence>
<evidence type="ECO:0000313" key="10">
    <source>
        <dbReference type="EMBL" id="WXU00131.1"/>
    </source>
</evidence>
<dbReference type="PANTHER" id="PTHR47861:SF3">
    <property type="entry name" value="FKBP-TYPE PEPTIDYL-PROLYL CIS-TRANS ISOMERASE SLYD"/>
    <property type="match status" value="1"/>
</dbReference>
<organism evidence="10">
    <name type="scientific">Catillopecten margaritatus gill symbiont</name>
    <dbReference type="NCBI Taxonomy" id="3083288"/>
    <lineage>
        <taxon>Bacteria</taxon>
        <taxon>Pseudomonadati</taxon>
        <taxon>Pseudomonadota</taxon>
        <taxon>Gammaproteobacteria</taxon>
        <taxon>sulfur-oxidizing symbionts</taxon>
    </lineage>
</organism>
<evidence type="ECO:0000256" key="7">
    <source>
        <dbReference type="ARBA" id="ARBA00023186"/>
    </source>
</evidence>
<comment type="catalytic activity">
    <reaction evidence="1">
        <text>[protein]-peptidylproline (omega=180) = [protein]-peptidylproline (omega=0)</text>
        <dbReference type="Rhea" id="RHEA:16237"/>
        <dbReference type="Rhea" id="RHEA-COMP:10747"/>
        <dbReference type="Rhea" id="RHEA-COMP:10748"/>
        <dbReference type="ChEBI" id="CHEBI:83833"/>
        <dbReference type="ChEBI" id="CHEBI:83834"/>
        <dbReference type="EC" id="5.2.1.8"/>
    </reaction>
</comment>
<comment type="similarity">
    <text evidence="3">Belongs to the FKBP-type PPIase family.</text>
</comment>
<keyword evidence="6" id="KW-0697">Rotamase</keyword>
<dbReference type="InterPro" id="IPR046357">
    <property type="entry name" value="PPIase_dom_sf"/>
</dbReference>
<keyword evidence="7" id="KW-0143">Chaperone</keyword>
<evidence type="ECO:0000256" key="3">
    <source>
        <dbReference type="ARBA" id="ARBA00006577"/>
    </source>
</evidence>
<comment type="subcellular location">
    <subcellularLocation>
        <location evidence="2">Cytoplasm</location>
    </subcellularLocation>
</comment>
<keyword evidence="8 10" id="KW-0413">Isomerase</keyword>
<protein>
    <recommendedName>
        <fullName evidence="4">peptidylprolyl isomerase</fullName>
        <ecNumber evidence="4">5.2.1.8</ecNumber>
    </recommendedName>
</protein>
<dbReference type="EC" id="5.2.1.8" evidence="4"/>
<dbReference type="SUPFAM" id="SSF54534">
    <property type="entry name" value="FKBP-like"/>
    <property type="match status" value="1"/>
</dbReference>
<evidence type="ECO:0000256" key="4">
    <source>
        <dbReference type="ARBA" id="ARBA00013194"/>
    </source>
</evidence>
<dbReference type="PANTHER" id="PTHR47861">
    <property type="entry name" value="FKBP-TYPE PEPTIDYL-PROLYL CIS-TRANS ISOMERASE SLYD"/>
    <property type="match status" value="1"/>
</dbReference>
<proteinExistence type="inferred from homology"/>
<evidence type="ECO:0000256" key="5">
    <source>
        <dbReference type="ARBA" id="ARBA00022490"/>
    </source>
</evidence>
<accession>A0AAU6PGL3</accession>
<evidence type="ECO:0000256" key="2">
    <source>
        <dbReference type="ARBA" id="ARBA00004496"/>
    </source>
</evidence>
<feature type="region of interest" description="Disordered" evidence="9">
    <location>
        <begin position="143"/>
        <end position="169"/>
    </location>
</feature>
<evidence type="ECO:0000256" key="6">
    <source>
        <dbReference type="ARBA" id="ARBA00023110"/>
    </source>
</evidence>
<dbReference type="AlphaFoldDB" id="A0AAU6PGL3"/>
<gene>
    <name evidence="10" type="primary">slyD_1</name>
    <name evidence="10" type="ORF">Ctma_0842</name>
</gene>
<evidence type="ECO:0000256" key="1">
    <source>
        <dbReference type="ARBA" id="ARBA00000971"/>
    </source>
</evidence>
<name>A0AAU6PGL3_9GAMM</name>